<name>A0A6V8LX69_9BACT</name>
<protein>
    <recommendedName>
        <fullName evidence="2">Histidine kinase/HSP90-like ATPase domain-containing protein</fullName>
    </recommendedName>
</protein>
<dbReference type="InterPro" id="IPR050267">
    <property type="entry name" value="Anti-sigma-factor_SerPK"/>
</dbReference>
<evidence type="ECO:0000259" key="2">
    <source>
        <dbReference type="Pfam" id="PF13581"/>
    </source>
</evidence>
<dbReference type="Pfam" id="PF13581">
    <property type="entry name" value="HATPase_c_2"/>
    <property type="match status" value="1"/>
</dbReference>
<dbReference type="InterPro" id="IPR003594">
    <property type="entry name" value="HATPase_dom"/>
</dbReference>
<dbReference type="GO" id="GO:0004674">
    <property type="term" value="F:protein serine/threonine kinase activity"/>
    <property type="evidence" value="ECO:0007669"/>
    <property type="project" value="UniProtKB-KW"/>
</dbReference>
<evidence type="ECO:0000313" key="3">
    <source>
        <dbReference type="EMBL" id="GFK95181.1"/>
    </source>
</evidence>
<dbReference type="PANTHER" id="PTHR35526">
    <property type="entry name" value="ANTI-SIGMA-F FACTOR RSBW-RELATED"/>
    <property type="match status" value="1"/>
</dbReference>
<evidence type="ECO:0000313" key="4">
    <source>
        <dbReference type="Proteomes" id="UP000494245"/>
    </source>
</evidence>
<dbReference type="RefSeq" id="WP_173085975.1">
    <property type="nucleotide sequence ID" value="NZ_BLTE01000015.1"/>
</dbReference>
<proteinExistence type="predicted"/>
<reference evidence="3 4" key="1">
    <citation type="submission" date="2020-04" db="EMBL/GenBank/DDBJ databases">
        <authorList>
            <consortium name="Desulfovibrio sp. FSS-1 genome sequencing consortium"/>
            <person name="Shimoshige H."/>
            <person name="Kobayashi H."/>
            <person name="Maekawa T."/>
        </authorList>
    </citation>
    <scope>NUCLEOTIDE SEQUENCE [LARGE SCALE GENOMIC DNA]</scope>
    <source>
        <strain evidence="3 4">SIID29052-01</strain>
    </source>
</reference>
<dbReference type="InterPro" id="IPR036890">
    <property type="entry name" value="HATPase_C_sf"/>
</dbReference>
<feature type="domain" description="Histidine kinase/HSP90-like ATPase" evidence="2">
    <location>
        <begin position="24"/>
        <end position="141"/>
    </location>
</feature>
<evidence type="ECO:0000256" key="1">
    <source>
        <dbReference type="ARBA" id="ARBA00022527"/>
    </source>
</evidence>
<dbReference type="SUPFAM" id="SSF55874">
    <property type="entry name" value="ATPase domain of HSP90 chaperone/DNA topoisomerase II/histidine kinase"/>
    <property type="match status" value="1"/>
</dbReference>
<gene>
    <name evidence="3" type="ORF">NNJEOMEG_03039</name>
</gene>
<sequence>MNNDRPDPGPGPSEHPAALRMSVPASLAAIDLAVEEVRRRLQASAPEADLFPALTALREALLNAVVHGCRQDPALAVDLELNVDGNEAIILVTDPGPGFDWRERPPTMPPAGSTSGRGRCIMNLYALAVRYNEAGNGLTLRLALA</sequence>
<dbReference type="AlphaFoldDB" id="A0A6V8LX69"/>
<comment type="caution">
    <text evidence="3">The sequence shown here is derived from an EMBL/GenBank/DDBJ whole genome shotgun (WGS) entry which is preliminary data.</text>
</comment>
<dbReference type="Proteomes" id="UP000494245">
    <property type="component" value="Unassembled WGS sequence"/>
</dbReference>
<dbReference type="PANTHER" id="PTHR35526:SF3">
    <property type="entry name" value="ANTI-SIGMA-F FACTOR RSBW"/>
    <property type="match status" value="1"/>
</dbReference>
<keyword evidence="4" id="KW-1185">Reference proteome</keyword>
<keyword evidence="1" id="KW-0723">Serine/threonine-protein kinase</keyword>
<keyword evidence="1" id="KW-0808">Transferase</keyword>
<dbReference type="EMBL" id="BLTE01000015">
    <property type="protein sequence ID" value="GFK95181.1"/>
    <property type="molecule type" value="Genomic_DNA"/>
</dbReference>
<reference evidence="3 4" key="2">
    <citation type="submission" date="2020-05" db="EMBL/GenBank/DDBJ databases">
        <title>Draft genome sequence of Desulfovibrio sp. strainFSS-1.</title>
        <authorList>
            <person name="Shimoshige H."/>
            <person name="Kobayashi H."/>
            <person name="Maekawa T."/>
        </authorList>
    </citation>
    <scope>NUCLEOTIDE SEQUENCE [LARGE SCALE GENOMIC DNA]</scope>
    <source>
        <strain evidence="3 4">SIID29052-01</strain>
    </source>
</reference>
<organism evidence="3 4">
    <name type="scientific">Fundidesulfovibrio magnetotacticus</name>
    <dbReference type="NCBI Taxonomy" id="2730080"/>
    <lineage>
        <taxon>Bacteria</taxon>
        <taxon>Pseudomonadati</taxon>
        <taxon>Thermodesulfobacteriota</taxon>
        <taxon>Desulfovibrionia</taxon>
        <taxon>Desulfovibrionales</taxon>
        <taxon>Desulfovibrionaceae</taxon>
        <taxon>Fundidesulfovibrio</taxon>
    </lineage>
</organism>
<accession>A0A6V8LX69</accession>
<keyword evidence="1" id="KW-0418">Kinase</keyword>
<dbReference type="Gene3D" id="3.30.565.10">
    <property type="entry name" value="Histidine kinase-like ATPase, C-terminal domain"/>
    <property type="match status" value="1"/>
</dbReference>
<dbReference type="CDD" id="cd16936">
    <property type="entry name" value="HATPase_RsbW-like"/>
    <property type="match status" value="1"/>
</dbReference>